<dbReference type="InterPro" id="IPR029039">
    <property type="entry name" value="Flavoprotein-like_sf"/>
</dbReference>
<evidence type="ECO:0000256" key="12">
    <source>
        <dbReference type="ARBA" id="ARBA00022694"/>
    </source>
</evidence>
<keyword evidence="20" id="KW-0456">Lyase</keyword>
<dbReference type="SUPFAM" id="SSF52047">
    <property type="entry name" value="RNI-like"/>
    <property type="match status" value="1"/>
</dbReference>
<comment type="function">
    <text evidence="21">Probable component of the wybutosine biosynthesis pathway. Wybutosine is a hyper modified guanosine with a tricyclic base found at the 3'-position adjacent to the anticodon of eukaryotic phenylalanine tRNA. Catalyzes the condensation of N-methylguanine with 2 carbon atoms from pyruvate to form the tricyclic 4-demethylwyosine, an intermediate in wybutosine biosynthesis.</text>
</comment>
<dbReference type="SMART" id="SM00028">
    <property type="entry name" value="TPR"/>
    <property type="match status" value="6"/>
</dbReference>
<dbReference type="PROSITE" id="PS50902">
    <property type="entry name" value="FLAVODOXIN_LIKE"/>
    <property type="match status" value="1"/>
</dbReference>
<evidence type="ECO:0000256" key="9">
    <source>
        <dbReference type="ARBA" id="ARBA00022454"/>
    </source>
</evidence>
<dbReference type="PROSITE" id="PS50297">
    <property type="entry name" value="ANK_REP_REGION"/>
    <property type="match status" value="3"/>
</dbReference>
<dbReference type="SFLD" id="SFLDG01071">
    <property type="entry name" value="tRNA_wybutosine-synthesizing"/>
    <property type="match status" value="1"/>
</dbReference>
<feature type="region of interest" description="Disordered" evidence="28">
    <location>
        <begin position="466"/>
        <end position="503"/>
    </location>
</feature>
<dbReference type="SUPFAM" id="SSF48403">
    <property type="entry name" value="Ankyrin repeat"/>
    <property type="match status" value="1"/>
</dbReference>
<dbReference type="SFLD" id="SFLDS00029">
    <property type="entry name" value="Radical_SAM"/>
    <property type="match status" value="1"/>
</dbReference>
<feature type="domain" description="Radical SAM core" evidence="30">
    <location>
        <begin position="1467"/>
        <end position="1711"/>
    </location>
</feature>
<dbReference type="Pfam" id="PF08608">
    <property type="entry name" value="Wyosine_form"/>
    <property type="match status" value="1"/>
</dbReference>
<dbReference type="InterPro" id="IPR032675">
    <property type="entry name" value="LRR_dom_sf"/>
</dbReference>
<evidence type="ECO:0000313" key="31">
    <source>
        <dbReference type="EMBL" id="KAI6649761.1"/>
    </source>
</evidence>
<feature type="compositionally biased region" description="Acidic residues" evidence="28">
    <location>
        <begin position="474"/>
        <end position="498"/>
    </location>
</feature>
<dbReference type="Pfam" id="PF00258">
    <property type="entry name" value="Flavodoxin_1"/>
    <property type="match status" value="1"/>
</dbReference>
<feature type="repeat" description="ANK" evidence="26">
    <location>
        <begin position="521"/>
        <end position="553"/>
    </location>
</feature>
<dbReference type="GO" id="GO:0046872">
    <property type="term" value="F:metal ion binding"/>
    <property type="evidence" value="ECO:0007669"/>
    <property type="project" value="UniProtKB-KW"/>
</dbReference>
<feature type="compositionally biased region" description="Basic residues" evidence="28">
    <location>
        <begin position="744"/>
        <end position="754"/>
    </location>
</feature>
<comment type="cofactor">
    <cofactor evidence="1">
        <name>[4Fe-4S] cluster</name>
        <dbReference type="ChEBI" id="CHEBI:49883"/>
    </cofactor>
</comment>
<dbReference type="SUPFAM" id="SSF102114">
    <property type="entry name" value="Radical SAM enzymes"/>
    <property type="match status" value="1"/>
</dbReference>
<evidence type="ECO:0000256" key="25">
    <source>
        <dbReference type="ARBA" id="ARBA00082357"/>
    </source>
</evidence>
<comment type="similarity">
    <text evidence="4">Belongs to the TYW1 family.</text>
</comment>
<dbReference type="Gene3D" id="1.25.40.10">
    <property type="entry name" value="Tetratricopeptide repeat domain"/>
    <property type="match status" value="2"/>
</dbReference>
<evidence type="ECO:0000256" key="7">
    <source>
        <dbReference type="ARBA" id="ARBA00017596"/>
    </source>
</evidence>
<evidence type="ECO:0000256" key="26">
    <source>
        <dbReference type="PROSITE-ProRule" id="PRU00023"/>
    </source>
</evidence>
<keyword evidence="15" id="KW-0227">DNA damage</keyword>
<dbReference type="GO" id="GO:0051539">
    <property type="term" value="F:4 iron, 4 sulfur cluster binding"/>
    <property type="evidence" value="ECO:0007669"/>
    <property type="project" value="UniProtKB-KW"/>
</dbReference>
<dbReference type="SMART" id="SM00248">
    <property type="entry name" value="ANK"/>
    <property type="match status" value="3"/>
</dbReference>
<reference evidence="31 32" key="1">
    <citation type="journal article" date="2023" name="BMC Biol.">
        <title>The compact genome of the sponge Oopsacas minuta (Hexactinellida) is lacking key metazoan core genes.</title>
        <authorList>
            <person name="Santini S."/>
            <person name="Schenkelaars Q."/>
            <person name="Jourda C."/>
            <person name="Duchesne M."/>
            <person name="Belahbib H."/>
            <person name="Rocher C."/>
            <person name="Selva M."/>
            <person name="Riesgo A."/>
            <person name="Vervoort M."/>
            <person name="Leys S.P."/>
            <person name="Kodjabachian L."/>
            <person name="Le Bivic A."/>
            <person name="Borchiellini C."/>
            <person name="Claverie J.M."/>
            <person name="Renard E."/>
        </authorList>
    </citation>
    <scope>NUCLEOTIDE SEQUENCE [LARGE SCALE GENOMIC DNA]</scope>
    <source>
        <strain evidence="31">SPO-2</strain>
    </source>
</reference>
<dbReference type="Gene3D" id="3.20.20.70">
    <property type="entry name" value="Aldolase class I"/>
    <property type="match status" value="1"/>
</dbReference>
<dbReference type="PROSITE" id="PS50088">
    <property type="entry name" value="ANK_REPEAT"/>
    <property type="match status" value="3"/>
</dbReference>
<dbReference type="InterPro" id="IPR008254">
    <property type="entry name" value="Flavodoxin/NO_synth"/>
</dbReference>
<evidence type="ECO:0000256" key="24">
    <source>
        <dbReference type="ARBA" id="ARBA00081169"/>
    </source>
</evidence>
<evidence type="ECO:0000256" key="2">
    <source>
        <dbReference type="ARBA" id="ARBA00004286"/>
    </source>
</evidence>
<gene>
    <name evidence="31" type="ORF">LOD99_6550</name>
</gene>
<dbReference type="Pfam" id="PF04055">
    <property type="entry name" value="Radical_SAM"/>
    <property type="match status" value="1"/>
</dbReference>
<dbReference type="Pfam" id="PF00023">
    <property type="entry name" value="Ank"/>
    <property type="match status" value="1"/>
</dbReference>
<evidence type="ECO:0000256" key="14">
    <source>
        <dbReference type="ARBA" id="ARBA00022741"/>
    </source>
</evidence>
<evidence type="ECO:0000256" key="5">
    <source>
        <dbReference type="ARBA" id="ARBA00010999"/>
    </source>
</evidence>
<comment type="similarity">
    <text evidence="5">Belongs to the Tonsoku family.</text>
</comment>
<sequence length="1800" mass="203397">MSKYVNPELRKLIHSKEQAQKRGNFSEEAKFCNVIGEFYKKEGNLAGALKEHEMELQLCESIGDRLGVAIANRRVGECKSEIGQFEEGLRHHKLYLRIAKSLGNLKEEQRALATIGRNCYLYALSLPEPDSSKQLEYSKDAILESLKCCDKLEANKNANDKDVLEMKARLFSNLSNYYEQKGNLILAKKYCQKAILLSKSHKFCCASFYFSLGSIYLSCKDYTDALRQFELAFRQADSDSDKPMCSYALEQMGVVFAILRDFNSAKYSWKRALKTGAITGEEKVSLQGNYMLIKKLITYIERLPMIHKEDYKHRIELLEKLGDTACKLDLFSIGVGYYEEELELAEKNGYTKISEICCSIAVTYADLKQYDKAVIYYERELECYGDWNKNKCNSLRALGDAHYEAGHHYLVIDDVYEKARLEGEESGNQKALVRVWKSLLRLYEREGRHQQVMLAKMAIDDLSTALSDSSESSDSGDEEEEFNLSESDISEDELEDLQEGTTAVSRVRRAKKTNLHKVNAKGETKLHQAAIQGRVHMAKILLKQGAIVNTHDYCGWSPLHEACNFGNTEMALLLLEYGANVNDPGGEHCHGITPLHDAVQNEHYSCVKLLIEFGANPFLRYKNNETVIDIAKELVSEAEDLNCSNKEMDKINKIFNLLLACKVENHKPNPLNLNPFHKKCRSTREDSPPPLLPVTSSPVNTQPWLVEDMGYRNKRTRMSPKAKSKPTSSHDNLSPYKVISPRKQTPKKKAVKQKKTVEMKSSKKLKLSYSPSDIIDPNLSSISLEDYHSCDSFTFFGANVANTPTPLTNFPIIPVPEYKIAHSSPDHLSEPTSANSMFIRTENMSIQEVKRVKVTIENDLIKIPCLPNKTIQWLCEEASKRYSSLRGIKPLLQLTDKDGALLMAMDSISAILTNDEEIIGRVESWDLPSLRDRYQQYCTTQGVTVYERLLGLLPDLAIENELNLSNKMIPSVELGHLFKCLSAQGHLTKLDLSSNKIGDECMKILATSLRNLNTLQCLILGCCNISCKGVTAILTQIVTQQTANKPLNNLMHLDMSFNFICGDGGRALSQFLTHMPNLVFLKLESCGLDICTDFSLLSRSICELRSLKDLSLIFNKISESDINILLQSLSNQNMLEKIIFHPYSLVLIASAVLVYVIANFVKNRSSPAPPVSLPVPTTPRTMVIAYGTQTGTSRTLANNLAAICRRDNISHRVSSLSTKECPNPDDFLLQCVSDESLLVIILSTYEEGMPPDEVKWFYTWLQDASQDHRVSRIFLQRLHYCVFGIGHSVYGLDRFCTAGRQIDEWLASLSAKRLLPFNTGDQDVTASLYGGVEQDFNVWSIQLLRACMPLLNTKSTVLEGFDESVFESKLSHKTKPVPAVEDIYESSSSSDSEPDIADLEDMGDSIENSIKPKTTSKEPRAMLTPLLRQSLTKQGYKLVGTHSGVKLCRWTKSMLRGRGGCYKHTFYGIESHRCMETTPSLACANKCVFCWRHHTNPVGTEWKWLMDPPDLVIDGAIENHHKLINQYKGVPGVKSDRLAEAMAIRHCALSLVGEPIMYPEINAFIGMLHERRISSFLVTNAQFPELIHNLTPVTQLYVSVDAASEGSLKLIDRPLFRDFWPRFVDSLRALSDKGQRTVYRLTLVKEWNSEEIQGYAKLVSLGKPDFIEIKGVTFCGNSDASSLTMKNVPWHEEVIGFSRLLAEYLPDYDLACEHEHSNCILIAHRKFFIDGEWCTWIDYDRFLDLISKYEVDNVNTHFNSMDYLVVTPAWAVFGNDKRGFDPDEQRVSKKRPSKKDNSGC</sequence>
<dbReference type="GO" id="GO:0005694">
    <property type="term" value="C:chromosome"/>
    <property type="evidence" value="ECO:0007669"/>
    <property type="project" value="UniProtKB-SubCell"/>
</dbReference>
<evidence type="ECO:0000313" key="32">
    <source>
        <dbReference type="Proteomes" id="UP001165289"/>
    </source>
</evidence>
<dbReference type="InterPro" id="IPR036770">
    <property type="entry name" value="Ankyrin_rpt-contain_sf"/>
</dbReference>
<keyword evidence="14" id="KW-0547">Nucleotide-binding</keyword>
<dbReference type="InterPro" id="IPR001094">
    <property type="entry name" value="Flavdoxin-like"/>
</dbReference>
<evidence type="ECO:0000256" key="17">
    <source>
        <dbReference type="ARBA" id="ARBA00023004"/>
    </source>
</evidence>
<dbReference type="PANTHER" id="PTHR13930">
    <property type="entry name" value="S-ADENOSYL-L-METHIONINE-DEPENDENT TRNA 4-DEMETHYLWYOSINE SYNTHASE"/>
    <property type="match status" value="1"/>
</dbReference>
<comment type="subcellular location">
    <subcellularLocation>
        <location evidence="2">Chromosome</location>
    </subcellularLocation>
</comment>
<dbReference type="Pfam" id="PF13516">
    <property type="entry name" value="LRR_6"/>
    <property type="match status" value="1"/>
</dbReference>
<feature type="compositionally biased region" description="Basic residues" evidence="28">
    <location>
        <begin position="712"/>
        <end position="724"/>
    </location>
</feature>
<evidence type="ECO:0000256" key="13">
    <source>
        <dbReference type="ARBA" id="ARBA00022723"/>
    </source>
</evidence>
<dbReference type="InterPro" id="IPR011990">
    <property type="entry name" value="TPR-like_helical_dom_sf"/>
</dbReference>
<evidence type="ECO:0000256" key="19">
    <source>
        <dbReference type="ARBA" id="ARBA00023204"/>
    </source>
</evidence>
<keyword evidence="13" id="KW-0479">Metal-binding</keyword>
<feature type="domain" description="Flavodoxin-like" evidence="29">
    <location>
        <begin position="1182"/>
        <end position="1344"/>
    </location>
</feature>
<dbReference type="EC" id="4.1.3.44" evidence="6"/>
<dbReference type="InterPro" id="IPR013917">
    <property type="entry name" value="tRNA_wybutosine-synth"/>
</dbReference>
<evidence type="ECO:0000256" key="21">
    <source>
        <dbReference type="ARBA" id="ARBA00025368"/>
    </source>
</evidence>
<evidence type="ECO:0000256" key="8">
    <source>
        <dbReference type="ARBA" id="ARBA00017829"/>
    </source>
</evidence>
<comment type="caution">
    <text evidence="31">The sequence shown here is derived from an EMBL/GenBank/DDBJ whole genome shotgun (WGS) entry which is preliminary data.</text>
</comment>
<comment type="pathway">
    <text evidence="3">tRNA modification; wybutosine-tRNA(Phe) biosynthesis.</text>
</comment>
<proteinExistence type="inferred from homology"/>
<protein>
    <recommendedName>
        <fullName evidence="7">S-adenosyl-L-methionine-dependent tRNA 4-demethylwyosine synthase TYW1</fullName>
        <ecNumber evidence="6">4.1.3.44</ecNumber>
    </recommendedName>
    <alternativeName>
        <fullName evidence="25">Radical S-adenosyl methionine and flavodoxin domain-containing protein 1</fullName>
    </alternativeName>
    <alternativeName>
        <fullName evidence="8">Tonsoku-like protein</fullName>
    </alternativeName>
    <alternativeName>
        <fullName evidence="23">tRNA wybutosine-synthesizing protein 1 homolog</fullName>
    </alternativeName>
    <alternativeName>
        <fullName evidence="24">tRNA-yW-synthesizing protein</fullName>
    </alternativeName>
</protein>
<dbReference type="Gene3D" id="1.25.40.20">
    <property type="entry name" value="Ankyrin repeat-containing domain"/>
    <property type="match status" value="1"/>
</dbReference>
<dbReference type="GO" id="GO:0006325">
    <property type="term" value="P:chromatin organization"/>
    <property type="evidence" value="ECO:0007669"/>
    <property type="project" value="UniProtKB-KW"/>
</dbReference>
<dbReference type="Gene3D" id="3.80.10.10">
    <property type="entry name" value="Ribonuclease Inhibitor"/>
    <property type="match status" value="2"/>
</dbReference>
<dbReference type="EMBL" id="JAKMXF010000318">
    <property type="protein sequence ID" value="KAI6649761.1"/>
    <property type="molecule type" value="Genomic_DNA"/>
</dbReference>
<keyword evidence="9" id="KW-0158">Chromosome</keyword>
<dbReference type="Gene3D" id="3.40.50.360">
    <property type="match status" value="1"/>
</dbReference>
<dbReference type="InterPro" id="IPR058240">
    <property type="entry name" value="rSAM_sf"/>
</dbReference>
<evidence type="ECO:0000256" key="22">
    <source>
        <dbReference type="ARBA" id="ARBA00049466"/>
    </source>
</evidence>
<evidence type="ECO:0000256" key="1">
    <source>
        <dbReference type="ARBA" id="ARBA00001966"/>
    </source>
</evidence>
<evidence type="ECO:0000256" key="6">
    <source>
        <dbReference type="ARBA" id="ARBA00012821"/>
    </source>
</evidence>
<feature type="repeat" description="ANK" evidence="26">
    <location>
        <begin position="554"/>
        <end position="586"/>
    </location>
</feature>
<keyword evidence="10" id="KW-0004">4Fe-4S</keyword>
<dbReference type="InterPro" id="IPR001611">
    <property type="entry name" value="Leu-rich_rpt"/>
</dbReference>
<evidence type="ECO:0000256" key="16">
    <source>
        <dbReference type="ARBA" id="ARBA00022853"/>
    </source>
</evidence>
<keyword evidence="18" id="KW-0411">Iron-sulfur</keyword>
<organism evidence="31 32">
    <name type="scientific">Oopsacas minuta</name>
    <dbReference type="NCBI Taxonomy" id="111878"/>
    <lineage>
        <taxon>Eukaryota</taxon>
        <taxon>Metazoa</taxon>
        <taxon>Porifera</taxon>
        <taxon>Hexactinellida</taxon>
        <taxon>Hexasterophora</taxon>
        <taxon>Lyssacinosida</taxon>
        <taxon>Leucopsacidae</taxon>
        <taxon>Oopsacas</taxon>
    </lineage>
</organism>
<evidence type="ECO:0000256" key="27">
    <source>
        <dbReference type="PROSITE-ProRule" id="PRU00339"/>
    </source>
</evidence>
<dbReference type="SFLD" id="SFLDF00284">
    <property type="entry name" value="tRNA_wybutosine-synthesizing"/>
    <property type="match status" value="1"/>
</dbReference>
<dbReference type="Proteomes" id="UP001165289">
    <property type="component" value="Unassembled WGS sequence"/>
</dbReference>
<dbReference type="PANTHER" id="PTHR13930:SF0">
    <property type="entry name" value="S-ADENOSYL-L-METHIONINE-DEPENDENT TRNA 4-DEMETHYLWYOSINE SYNTHASE TYW1-RELATED"/>
    <property type="match status" value="1"/>
</dbReference>
<keyword evidence="27" id="KW-0802">TPR repeat</keyword>
<dbReference type="InterPro" id="IPR013785">
    <property type="entry name" value="Aldolase_TIM"/>
</dbReference>
<dbReference type="SUPFAM" id="SSF52218">
    <property type="entry name" value="Flavoproteins"/>
    <property type="match status" value="1"/>
</dbReference>
<evidence type="ECO:0000256" key="10">
    <source>
        <dbReference type="ARBA" id="ARBA00022485"/>
    </source>
</evidence>
<keyword evidence="16" id="KW-0156">Chromatin regulator</keyword>
<dbReference type="GO" id="GO:0010181">
    <property type="term" value="F:FMN binding"/>
    <property type="evidence" value="ECO:0007669"/>
    <property type="project" value="InterPro"/>
</dbReference>
<evidence type="ECO:0000256" key="23">
    <source>
        <dbReference type="ARBA" id="ARBA00078095"/>
    </source>
</evidence>
<dbReference type="InterPro" id="IPR034556">
    <property type="entry name" value="tRNA_wybutosine-synthase"/>
</dbReference>
<feature type="region of interest" description="Disordered" evidence="28">
    <location>
        <begin position="710"/>
        <end position="757"/>
    </location>
</feature>
<dbReference type="SUPFAM" id="SSF48452">
    <property type="entry name" value="TPR-like"/>
    <property type="match status" value="3"/>
</dbReference>
<comment type="catalytic activity">
    <reaction evidence="22">
        <text>N(1)-methylguanosine(37) in tRNA(Phe) + pyruvate + S-adenosyl-L-methionine = 4-demethylwyosine(37) in tRNA(Phe) + 5'-deoxyadenosine + L-methionine + CO2 + H2O</text>
        <dbReference type="Rhea" id="RHEA:36347"/>
        <dbReference type="Rhea" id="RHEA-COMP:10164"/>
        <dbReference type="Rhea" id="RHEA-COMP:10165"/>
        <dbReference type="ChEBI" id="CHEBI:15361"/>
        <dbReference type="ChEBI" id="CHEBI:15377"/>
        <dbReference type="ChEBI" id="CHEBI:16526"/>
        <dbReference type="ChEBI" id="CHEBI:17319"/>
        <dbReference type="ChEBI" id="CHEBI:57844"/>
        <dbReference type="ChEBI" id="CHEBI:59789"/>
        <dbReference type="ChEBI" id="CHEBI:64315"/>
        <dbReference type="ChEBI" id="CHEBI:73542"/>
        <dbReference type="EC" id="4.1.3.44"/>
    </reaction>
</comment>
<evidence type="ECO:0000256" key="20">
    <source>
        <dbReference type="ARBA" id="ARBA00023239"/>
    </source>
</evidence>
<keyword evidence="11" id="KW-0949">S-adenosyl-L-methionine</keyword>
<evidence type="ECO:0000256" key="11">
    <source>
        <dbReference type="ARBA" id="ARBA00022691"/>
    </source>
</evidence>
<evidence type="ECO:0000259" key="30">
    <source>
        <dbReference type="PROSITE" id="PS51918"/>
    </source>
</evidence>
<feature type="repeat" description="ANK" evidence="26">
    <location>
        <begin position="590"/>
        <end position="622"/>
    </location>
</feature>
<dbReference type="SMART" id="SM00368">
    <property type="entry name" value="LRR_RI"/>
    <property type="match status" value="4"/>
</dbReference>
<dbReference type="GO" id="GO:0006281">
    <property type="term" value="P:DNA repair"/>
    <property type="evidence" value="ECO:0007669"/>
    <property type="project" value="UniProtKB-KW"/>
</dbReference>
<evidence type="ECO:0000256" key="4">
    <source>
        <dbReference type="ARBA" id="ARBA00010115"/>
    </source>
</evidence>
<evidence type="ECO:0000256" key="28">
    <source>
        <dbReference type="SAM" id="MobiDB-lite"/>
    </source>
</evidence>
<keyword evidence="26" id="KW-0040">ANK repeat</keyword>
<feature type="repeat" description="TPR" evidence="27">
    <location>
        <begin position="206"/>
        <end position="239"/>
    </location>
</feature>
<dbReference type="Pfam" id="PF12796">
    <property type="entry name" value="Ank_2"/>
    <property type="match status" value="1"/>
</dbReference>
<keyword evidence="12" id="KW-0819">tRNA processing</keyword>
<keyword evidence="19" id="KW-0234">DNA repair</keyword>
<evidence type="ECO:0000259" key="29">
    <source>
        <dbReference type="PROSITE" id="PS50902"/>
    </source>
</evidence>
<dbReference type="FunFam" id="3.20.20.70:FF:000196">
    <property type="entry name" value="S-adenosyl-L-methionine-dependent tRNA 4-demethylwyosine synthase"/>
    <property type="match status" value="1"/>
</dbReference>
<dbReference type="InterPro" id="IPR007197">
    <property type="entry name" value="rSAM"/>
</dbReference>
<dbReference type="PROSITE" id="PS50005">
    <property type="entry name" value="TPR"/>
    <property type="match status" value="1"/>
</dbReference>
<evidence type="ECO:0000256" key="3">
    <source>
        <dbReference type="ARBA" id="ARBA00004797"/>
    </source>
</evidence>
<dbReference type="Pfam" id="PF13181">
    <property type="entry name" value="TPR_8"/>
    <property type="match status" value="2"/>
</dbReference>
<dbReference type="PROSITE" id="PS51918">
    <property type="entry name" value="RADICAL_SAM"/>
    <property type="match status" value="1"/>
</dbReference>
<dbReference type="PRINTS" id="PR00369">
    <property type="entry name" value="FLAVODOXIN"/>
</dbReference>
<accession>A0AAV7JLX6</accession>
<evidence type="ECO:0000256" key="15">
    <source>
        <dbReference type="ARBA" id="ARBA00022763"/>
    </source>
</evidence>
<dbReference type="GO" id="GO:0102521">
    <property type="term" value="F:tRNA-4-demethylwyosine synthase activity"/>
    <property type="evidence" value="ECO:0007669"/>
    <property type="project" value="UniProtKB-EC"/>
</dbReference>
<keyword evidence="17" id="KW-0408">Iron</keyword>
<keyword evidence="32" id="KW-1185">Reference proteome</keyword>
<dbReference type="InterPro" id="IPR002110">
    <property type="entry name" value="Ankyrin_rpt"/>
</dbReference>
<evidence type="ECO:0000256" key="18">
    <source>
        <dbReference type="ARBA" id="ARBA00023014"/>
    </source>
</evidence>
<dbReference type="InterPro" id="IPR019734">
    <property type="entry name" value="TPR_rpt"/>
</dbReference>
<feature type="region of interest" description="Disordered" evidence="28">
    <location>
        <begin position="1780"/>
        <end position="1800"/>
    </location>
</feature>
<name>A0AAV7JLX6_9METZ</name>
<dbReference type="GO" id="GO:0031591">
    <property type="term" value="P:wybutosine biosynthetic process"/>
    <property type="evidence" value="ECO:0007669"/>
    <property type="project" value="TreeGrafter"/>
</dbReference>